<feature type="region of interest" description="Disordered" evidence="1">
    <location>
        <begin position="456"/>
        <end position="478"/>
    </location>
</feature>
<reference evidence="3" key="1">
    <citation type="journal article" date="2017" name="Genome Biol. Evol.">
        <title>The complete genome sequence of the phytopathogenic fungus Sclerotinia sclerotiorum reveals insights into the genome architecture of broad host range pathogens.</title>
        <authorList>
            <person name="Derbyshire M."/>
            <person name="Denton-Giles M."/>
            <person name="Hegedus D."/>
            <person name="Seifbarghy S."/>
            <person name="Rollins J."/>
            <person name="van Kan J."/>
            <person name="Seidl M.F."/>
            <person name="Faino L."/>
            <person name="Mbengue M."/>
            <person name="Navaud O."/>
            <person name="Raffaele S."/>
            <person name="Hammond-Kosack K."/>
            <person name="Heard S."/>
            <person name="Oliver R."/>
        </authorList>
    </citation>
    <scope>NUCLEOTIDE SEQUENCE [LARGE SCALE GENOMIC DNA]</scope>
    <source>
        <strain evidence="3">ATCC 18683 / 1980 / Ss-1</strain>
    </source>
</reference>
<sequence length="658" mass="72546">MCDEVKCDLPHKTGGCKRDSSLSASLPLRYGYPKPPSLSKTLSDKASNLLHKFNDAQTIYNPVTQLLDTYLSSEEVLALPTRSRKLLTALCLEFKATTERHFDALITGHHPPPPPPPPRVTTNPATNSPLPLITPPTSTRTSPPITKPGPKATYAQKAASPIDLTLSIKKTKPITYTDNRLFARIEQSHPARKAGSFAILTALKKVLGPAASLLKEVQEVKTGFALCTSSPSNLAALEKEKSIIANAIGNCKIETQEKWDTYRLSYVPRKVTVLNDSFEIDTITVTKDIIRNAIKEYSGQELLHAVQTQASNTTDQYHSTWIVGLKSGTEALKRTLKILGANITATLLIHKPKTIQYTRCYQWHNGRSCSKPQTCRLCGSNKHSENGHTTKCNTAHTCPPKCLHCCGPHPADDPNCPLRPIASKIKSKSERQTTRKTYSEGRALICLKAGCTKAQAPDSQMENDTTPPTPLTSQPRPKTPTRIFGSIHSTAPLVLALLTASEISLMNRTKPLSITQTNVGKGGISHDLALNLANSDQIDIILIQEPYIYKDISRKITKTHPSYEIFTPLDDWKITPRVLTYVRKGIGIRINQIRPTISRDLIFIQLLSTNNSAFTIINIYNAPPQCSDGNCWYEKDTEDVAPTDYVGPVCLIVFCLKS</sequence>
<dbReference type="SUPFAM" id="SSF56219">
    <property type="entry name" value="DNase I-like"/>
    <property type="match status" value="1"/>
</dbReference>
<dbReference type="OrthoDB" id="4526357at2759"/>
<protein>
    <recommendedName>
        <fullName evidence="4">Endonuclease/exonuclease/phosphatase domain-containing protein</fullName>
    </recommendedName>
</protein>
<proteinExistence type="predicted"/>
<evidence type="ECO:0000256" key="1">
    <source>
        <dbReference type="SAM" id="MobiDB-lite"/>
    </source>
</evidence>
<evidence type="ECO:0000313" key="2">
    <source>
        <dbReference type="EMBL" id="APA14936.1"/>
    </source>
</evidence>
<dbReference type="AlphaFoldDB" id="A0A1D9QJ33"/>
<feature type="compositionally biased region" description="Pro residues" evidence="1">
    <location>
        <begin position="110"/>
        <end position="119"/>
    </location>
</feature>
<feature type="compositionally biased region" description="Polar residues" evidence="1">
    <location>
        <begin position="457"/>
        <end position="476"/>
    </location>
</feature>
<dbReference type="InterPro" id="IPR036691">
    <property type="entry name" value="Endo/exonu/phosph_ase_sf"/>
</dbReference>
<gene>
    <name evidence="2" type="ORF">sscle_14g097060</name>
</gene>
<dbReference type="Proteomes" id="UP000177798">
    <property type="component" value="Chromosome 14"/>
</dbReference>
<dbReference type="EMBL" id="CP017827">
    <property type="protein sequence ID" value="APA14936.1"/>
    <property type="molecule type" value="Genomic_DNA"/>
</dbReference>
<organism evidence="2 3">
    <name type="scientific">Sclerotinia sclerotiorum (strain ATCC 18683 / 1980 / Ss-1)</name>
    <name type="common">White mold</name>
    <name type="synonym">Whetzelinia sclerotiorum</name>
    <dbReference type="NCBI Taxonomy" id="665079"/>
    <lineage>
        <taxon>Eukaryota</taxon>
        <taxon>Fungi</taxon>
        <taxon>Dikarya</taxon>
        <taxon>Ascomycota</taxon>
        <taxon>Pezizomycotina</taxon>
        <taxon>Leotiomycetes</taxon>
        <taxon>Helotiales</taxon>
        <taxon>Sclerotiniaceae</taxon>
        <taxon>Sclerotinia</taxon>
    </lineage>
</organism>
<accession>A0A1D9QJ33</accession>
<evidence type="ECO:0008006" key="4">
    <source>
        <dbReference type="Google" id="ProtNLM"/>
    </source>
</evidence>
<dbReference type="PANTHER" id="PTHR33481:SF1">
    <property type="entry name" value="ENDONUCLEASE_EXONUCLEASE_PHOSPHATASE DOMAIN-CONTAINING PROTEIN-RELATED"/>
    <property type="match status" value="1"/>
</dbReference>
<dbReference type="PANTHER" id="PTHR33481">
    <property type="entry name" value="REVERSE TRANSCRIPTASE"/>
    <property type="match status" value="1"/>
</dbReference>
<feature type="region of interest" description="Disordered" evidence="1">
    <location>
        <begin position="106"/>
        <end position="152"/>
    </location>
</feature>
<feature type="compositionally biased region" description="Low complexity" evidence="1">
    <location>
        <begin position="126"/>
        <end position="144"/>
    </location>
</feature>
<dbReference type="Gene3D" id="3.60.10.10">
    <property type="entry name" value="Endonuclease/exonuclease/phosphatase"/>
    <property type="match status" value="1"/>
</dbReference>
<dbReference type="VEuPathDB" id="FungiDB:sscle_14g097060"/>
<evidence type="ECO:0000313" key="3">
    <source>
        <dbReference type="Proteomes" id="UP000177798"/>
    </source>
</evidence>
<name>A0A1D9QJ33_SCLS1</name>